<gene>
    <name evidence="1" type="ORF">G7K_1634-t1</name>
</gene>
<evidence type="ECO:0000313" key="1">
    <source>
        <dbReference type="EMBL" id="GAO47426.1"/>
    </source>
</evidence>
<reference evidence="1 2" key="2">
    <citation type="journal article" date="2014" name="J. Gen. Appl. Microbiol.">
        <title>The early diverging ascomycetous budding yeast Saitoella complicata has three histone deacetylases belonging to the Clr6, Hos2, and Rpd3 lineages.</title>
        <authorList>
            <person name="Nishida H."/>
            <person name="Matsumoto T."/>
            <person name="Kondo S."/>
            <person name="Hamamoto M."/>
            <person name="Yoshikawa H."/>
        </authorList>
    </citation>
    <scope>NUCLEOTIDE SEQUENCE [LARGE SCALE GENOMIC DNA]</scope>
    <source>
        <strain evidence="1 2">NRRL Y-17804</strain>
    </source>
</reference>
<keyword evidence="2" id="KW-1185">Reference proteome</keyword>
<sequence>MEFFSSRLPNAPNPETCAAQVYPGQELRTARHLARLAPPYRYPFTLSSIYLQQLARLTSDVFVLIRLSLSHVASFSLIAFRPLSRTRTRPGTALSDFDRKSLTFIVYYHHHI</sequence>
<accession>A0A0E9NCK5</accession>
<dbReference type="Proteomes" id="UP000033140">
    <property type="component" value="Unassembled WGS sequence"/>
</dbReference>
<dbReference type="AlphaFoldDB" id="A0A0E9NCK5"/>
<reference evidence="1 2" key="1">
    <citation type="journal article" date="2011" name="J. Gen. Appl. Microbiol.">
        <title>Draft genome sequencing of the enigmatic yeast Saitoella complicata.</title>
        <authorList>
            <person name="Nishida H."/>
            <person name="Hamamoto M."/>
            <person name="Sugiyama J."/>
        </authorList>
    </citation>
    <scope>NUCLEOTIDE SEQUENCE [LARGE SCALE GENOMIC DNA]</scope>
    <source>
        <strain evidence="1 2">NRRL Y-17804</strain>
    </source>
</reference>
<comment type="caution">
    <text evidence="1">The sequence shown here is derived from an EMBL/GenBank/DDBJ whole genome shotgun (WGS) entry which is preliminary data.</text>
</comment>
<evidence type="ECO:0000313" key="2">
    <source>
        <dbReference type="Proteomes" id="UP000033140"/>
    </source>
</evidence>
<organism evidence="1 2">
    <name type="scientific">Saitoella complicata (strain BCRC 22490 / CBS 7301 / JCM 7358 / NBRC 10748 / NRRL Y-17804)</name>
    <dbReference type="NCBI Taxonomy" id="698492"/>
    <lineage>
        <taxon>Eukaryota</taxon>
        <taxon>Fungi</taxon>
        <taxon>Dikarya</taxon>
        <taxon>Ascomycota</taxon>
        <taxon>Taphrinomycotina</taxon>
        <taxon>Taphrinomycotina incertae sedis</taxon>
        <taxon>Saitoella</taxon>
    </lineage>
</organism>
<proteinExistence type="predicted"/>
<name>A0A0E9NCK5_SAICN</name>
<reference evidence="1 2" key="3">
    <citation type="journal article" date="2015" name="Genome Announc.">
        <title>Draft Genome Sequence of the Archiascomycetous Yeast Saitoella complicata.</title>
        <authorList>
            <person name="Yamauchi K."/>
            <person name="Kondo S."/>
            <person name="Hamamoto M."/>
            <person name="Takahashi Y."/>
            <person name="Ogura Y."/>
            <person name="Hayashi T."/>
            <person name="Nishida H."/>
        </authorList>
    </citation>
    <scope>NUCLEOTIDE SEQUENCE [LARGE SCALE GENOMIC DNA]</scope>
    <source>
        <strain evidence="1 2">NRRL Y-17804</strain>
    </source>
</reference>
<protein>
    <submittedName>
        <fullName evidence="1">Uncharacterized protein</fullName>
    </submittedName>
</protein>
<dbReference type="EMBL" id="BACD03000009">
    <property type="protein sequence ID" value="GAO47426.1"/>
    <property type="molecule type" value="Genomic_DNA"/>
</dbReference>